<gene>
    <name evidence="3" type="ORF">SMGD1_2316</name>
</gene>
<dbReference type="STRING" id="929558.SMGD1_2316"/>
<dbReference type="SUPFAM" id="SSF56925">
    <property type="entry name" value="OMPA-like"/>
    <property type="match status" value="1"/>
</dbReference>
<organism evidence="3 4">
    <name type="scientific">Sulfurimonas gotlandica (strain DSM 19862 / JCM 16533 / GD1)</name>
    <dbReference type="NCBI Taxonomy" id="929558"/>
    <lineage>
        <taxon>Bacteria</taxon>
        <taxon>Pseudomonadati</taxon>
        <taxon>Campylobacterota</taxon>
        <taxon>Epsilonproteobacteria</taxon>
        <taxon>Campylobacterales</taxon>
        <taxon>Sulfurimonadaceae</taxon>
        <taxon>Sulfurimonas</taxon>
    </lineage>
</organism>
<evidence type="ECO:0000259" key="2">
    <source>
        <dbReference type="Pfam" id="PF13505"/>
    </source>
</evidence>
<dbReference type="RefSeq" id="WP_008341403.1">
    <property type="nucleotide sequence ID" value="NZ_AFRZ01000001.1"/>
</dbReference>
<sequence length="180" mass="19850">MKIILSILLFCTLLLADRSGPYVGFGYGLSQFDDDGIYKELKENGSTSMTLYGGAYINKHLSVELGFINFTAGNSYEAVDATNQTKELSFSSLNVSTLVHYAFFDDTLDFYGKFGVGDMTAGGVGSTGFTMLVGAGVGVRFSEMLSMKVAYDRYITDYEKDGLKNEMHVDFIYTAFEVQF</sequence>
<feature type="domain" description="Outer membrane protein beta-barrel" evidence="2">
    <location>
        <begin position="7"/>
        <end position="165"/>
    </location>
</feature>
<evidence type="ECO:0000313" key="3">
    <source>
        <dbReference type="EMBL" id="EHP30837.1"/>
    </source>
</evidence>
<dbReference type="OrthoDB" id="9998005at2"/>
<keyword evidence="1" id="KW-0732">Signal</keyword>
<reference evidence="3 4" key="1">
    <citation type="journal article" date="2012" name="Proc. Natl. Acad. Sci. U.S.A.">
        <title>Genome and physiology of a model Epsilonproteobacterium responsible for sulfide detoxification in marine oxygen depletion zones.</title>
        <authorList>
            <person name="Grote J."/>
            <person name="Schott T."/>
            <person name="Bruckner C.G."/>
            <person name="Glockner F.O."/>
            <person name="Jost G."/>
            <person name="Teeling H."/>
            <person name="Labrenz M."/>
            <person name="Jurgens K."/>
        </authorList>
    </citation>
    <scope>NUCLEOTIDE SEQUENCE [LARGE SCALE GENOMIC DNA]</scope>
    <source>
        <strain evidence="3 4">GD1</strain>
    </source>
</reference>
<dbReference type="PATRIC" id="fig|929558.5.peg.2305"/>
<dbReference type="EMBL" id="AFRZ01000001">
    <property type="protein sequence ID" value="EHP30837.1"/>
    <property type="molecule type" value="Genomic_DNA"/>
</dbReference>
<protein>
    <recommendedName>
        <fullName evidence="2">Outer membrane protein beta-barrel domain-containing protein</fullName>
    </recommendedName>
</protein>
<evidence type="ECO:0000313" key="4">
    <source>
        <dbReference type="Proteomes" id="UP000006431"/>
    </source>
</evidence>
<proteinExistence type="predicted"/>
<dbReference type="Proteomes" id="UP000006431">
    <property type="component" value="Unassembled WGS sequence"/>
</dbReference>
<dbReference type="InterPro" id="IPR027385">
    <property type="entry name" value="Beta-barrel_OMP"/>
</dbReference>
<comment type="caution">
    <text evidence="3">The sequence shown here is derived from an EMBL/GenBank/DDBJ whole genome shotgun (WGS) entry which is preliminary data.</text>
</comment>
<dbReference type="Pfam" id="PF13505">
    <property type="entry name" value="OMP_b-brl"/>
    <property type="match status" value="1"/>
</dbReference>
<keyword evidence="4" id="KW-1185">Reference proteome</keyword>
<accession>H1FYM2</accession>
<dbReference type="Gene3D" id="2.40.160.20">
    <property type="match status" value="1"/>
</dbReference>
<dbReference type="HOGENOM" id="CLU_1495456_0_0_7"/>
<dbReference type="AlphaFoldDB" id="H1FYM2"/>
<name>H1FYM2_SULGG</name>
<evidence type="ECO:0000256" key="1">
    <source>
        <dbReference type="ARBA" id="ARBA00022729"/>
    </source>
</evidence>
<dbReference type="InterPro" id="IPR011250">
    <property type="entry name" value="OMP/PagP_B-barrel"/>
</dbReference>